<feature type="domain" description="Fibronectin type-III" evidence="19">
    <location>
        <begin position="924"/>
        <end position="1018"/>
    </location>
</feature>
<evidence type="ECO:0000256" key="9">
    <source>
        <dbReference type="ARBA" id="ARBA00023136"/>
    </source>
</evidence>
<dbReference type="FunFam" id="2.60.40.10:FF:000186">
    <property type="entry name" value="Hemicentin 1"/>
    <property type="match status" value="1"/>
</dbReference>
<protein>
    <recommendedName>
        <fullName evidence="22">Sidekick</fullName>
    </recommendedName>
</protein>
<feature type="domain" description="Fibronectin type-III" evidence="19">
    <location>
        <begin position="1335"/>
        <end position="1431"/>
    </location>
</feature>
<dbReference type="PANTHER" id="PTHR13817">
    <property type="entry name" value="TITIN"/>
    <property type="match status" value="1"/>
</dbReference>
<dbReference type="GO" id="GO:0034707">
    <property type="term" value="C:chloride channel complex"/>
    <property type="evidence" value="ECO:0007669"/>
    <property type="project" value="UniProtKB-KW"/>
</dbReference>
<evidence type="ECO:0000256" key="4">
    <source>
        <dbReference type="ARBA" id="ARBA00022475"/>
    </source>
</evidence>
<feature type="domain" description="Ig-like" evidence="18">
    <location>
        <begin position="244"/>
        <end position="333"/>
    </location>
</feature>
<dbReference type="Pfam" id="PF04906">
    <property type="entry name" value="Tweety"/>
    <property type="match status" value="1"/>
</dbReference>
<evidence type="ECO:0000259" key="18">
    <source>
        <dbReference type="PROSITE" id="PS50835"/>
    </source>
</evidence>
<evidence type="ECO:0000256" key="2">
    <source>
        <dbReference type="ARBA" id="ARBA00009849"/>
    </source>
</evidence>
<dbReference type="InterPro" id="IPR006990">
    <property type="entry name" value="Tweety"/>
</dbReference>
<feature type="domain" description="Fibronectin type-III" evidence="19">
    <location>
        <begin position="1434"/>
        <end position="1533"/>
    </location>
</feature>
<comment type="similarity">
    <text evidence="2">Belongs to the tweety family.</text>
</comment>
<feature type="transmembrane region" description="Helical" evidence="16">
    <location>
        <begin position="2469"/>
        <end position="2492"/>
    </location>
</feature>
<feature type="domain" description="Fibronectin type-III" evidence="19">
    <location>
        <begin position="821"/>
        <end position="920"/>
    </location>
</feature>
<organism evidence="20 21">
    <name type="scientific">Pocillopora meandrina</name>
    <dbReference type="NCBI Taxonomy" id="46732"/>
    <lineage>
        <taxon>Eukaryota</taxon>
        <taxon>Metazoa</taxon>
        <taxon>Cnidaria</taxon>
        <taxon>Anthozoa</taxon>
        <taxon>Hexacorallia</taxon>
        <taxon>Scleractinia</taxon>
        <taxon>Astrocoeniina</taxon>
        <taxon>Pocilloporidae</taxon>
        <taxon>Pocillopora</taxon>
    </lineage>
</organism>
<evidence type="ECO:0000256" key="12">
    <source>
        <dbReference type="ARBA" id="ARBA00023214"/>
    </source>
</evidence>
<keyword evidence="21" id="KW-1185">Reference proteome</keyword>
<feature type="compositionally biased region" description="Low complexity" evidence="15">
    <location>
        <begin position="2003"/>
        <end position="2015"/>
    </location>
</feature>
<evidence type="ECO:0000256" key="10">
    <source>
        <dbReference type="ARBA" id="ARBA00023173"/>
    </source>
</evidence>
<evidence type="ECO:0000313" key="21">
    <source>
        <dbReference type="Proteomes" id="UP001159428"/>
    </source>
</evidence>
<feature type="signal peptide" evidence="17">
    <location>
        <begin position="1"/>
        <end position="20"/>
    </location>
</feature>
<keyword evidence="6" id="KW-0677">Repeat</keyword>
<feature type="compositionally biased region" description="Basic and acidic residues" evidence="15">
    <location>
        <begin position="2138"/>
        <end position="2151"/>
    </location>
</feature>
<feature type="compositionally biased region" description="Low complexity" evidence="15">
    <location>
        <begin position="2883"/>
        <end position="2894"/>
    </location>
</feature>
<feature type="domain" description="Ig-like" evidence="18">
    <location>
        <begin position="528"/>
        <end position="610"/>
    </location>
</feature>
<evidence type="ECO:0000256" key="8">
    <source>
        <dbReference type="ARBA" id="ARBA00023065"/>
    </source>
</evidence>
<keyword evidence="8" id="KW-0406">Ion transport</keyword>
<dbReference type="FunFam" id="2.60.40.10:FF:000107">
    <property type="entry name" value="Myosin, light chain kinase a"/>
    <property type="match status" value="1"/>
</dbReference>
<evidence type="ECO:0000256" key="11">
    <source>
        <dbReference type="ARBA" id="ARBA00023180"/>
    </source>
</evidence>
<feature type="compositionally biased region" description="Low complexity" evidence="15">
    <location>
        <begin position="2222"/>
        <end position="2235"/>
    </location>
</feature>
<sequence length="2912" mass="322104">MIHQQSGLLLCLLCWIAVKAEIGVVRKASEVFNTNPSRDSPRENPPTISSVTKTPVSFYEGGRVTLHCSATGNTPLTYQWFATDFEGNAKDVSSIRHSQQPSTGQLVINRLNHTLDDGYYYCVARNPAGRTRSTRLKIQVSFLEKTPNVDTSVSLRVLQGGEFTYEYPVIKSFPKPTITWTKSGSSMSETQRISFSTEGNIYIGNVEVNDVGNYYSRVENGGQSFSRGPLTVSVTARGNIPDTPYIILGPANQRATAGKTNSVTFECFASGSPMPSISWRKAGQVISQSAKFSFDTFKKRLTVHNPAVSDEGVYECRVTNSRNVFKTKSANLTIIVMPTFTVTPTMADKYPQESVTFKCSATGTPTPEITWFHNGQKVPPSTTGRIQINSKTDLTFISLQSGDKGSVQCAATNDAGEILSKALLRVKELPVWIDVPPKNTDAVVNDTVELECVGRGNPSPTITWQKNDQNINFANNPRYFQKSSGSLQISRSQKSDSGKYTCIATNSIGSKRANASLRVLIKTVIVNPLPSQIDAIKGIDKLLPCGVQKDPDISVKWIWTKDGSTVDVSRMKVQSDGTLRILTVQQGDAGSYTCLVQSEAGNASTTGQLSVLEIPLAPTTPVVSDIKTTSVRLSWFPPDYSGNSPITSYKIEAKKGSNNWQLARDDINPSDRQMSVIVRSLSPHTQYQFRVRAVNQVGDGAPSGASGVIRTLISAPSAAPQSVSGAPTSADSILVQWQIPPPETHNGPLRGFKIAYRLAGVSASSFIIRKIAISSATQGSIDGLLQWTTYEIKVRAYNDAGDGVYSQPITVTTAEGLPTAPPQEVNVINITTVSVYLEWKPPPQKQQNGRIKGYKLQAWKGSTPSNIYQRVADHDDTAAIQKGILSGLEKFTQYTIAIVAYNGAGDSPRSDTKLIKTEEGVPDAPRSFTISEVYADALRVSWDPPLRLNGILTAYLVKHWRNDSLPSSGQTTRLSNVTLSHTVTGLGANTAYVVEVSAETRVGASTSKRLVAKTTESPVKPGAPQNLKVIEVRARSVVLDFTPGSSGRAPILTYTIQYNNDTYYDPASSSWKTLMIVRDAHLVWNLLPLELPHLKPYRDYRFRVTARNKVGSSSPSAPTDTIRTQETAPSLPPSNLTLLPLGKDGLELRWKIPPQDTWNSDFIGFILRFEPEGVPSFAFENKFPSSQLNYYRAGGLLRHKRYKVSVRSYNLNGKGASNGSAVAWAWTQEDAPSSAPTSLTPVVTGATSVTLRWGPVPYVGQNGVILGYKIYYRIFGKQNTEKEKELFNGLVYSTSLTGLESFVTYEFQILAYTRIGNGPKSAAVRATTLSSSPGPPSRVRFTSVSRETVTIAWDPPVYPRGVIQGYKAACRLNTSSASDPYVWQSTMGRNDLRRTAGPLNPQSFYRFYLWALTNTSQSENPAEAVVYTGGSTEPPDAPYILPVYFSDIGERWIIVKWQATSDAKSPLRYFTLQLNKNDEGWQVYSANVLHDLRSLKVEGLFPGESYTFRIMATNDKGNSPYSAASSSVTTRLALPTGAPRNITVTSYPTSLDIKWAAPLPQELGGTLQGFILKHREKSAAGSVFSEVSLDANSRNHKLERLKVFTVYEIKVAAVNEKGPGPYSPLYRVTTGEKPPSEAPKDLTKGTVTRTSIGVRWIAPSSASFNGHLMGYKVYAQDLSLTQGRRRRRRSLEAGVCPREPGPKLLFVPPHLNNVNITNLRKYVKYRIWVRAYNSKGESPPSTSLEVTTHEDRPEPPAVFRADAVYNARVDLYWKPPCEPNGEILEYEISYGRTAELTPNSDREKIVVDGKRETMKVTGLAMLTSYSFQLRARNSMGYGPPNEFLAKTKGPAEPPGQPGKPVVHPGSITAVIMWVNGDSGNVPFEKFEIQSQTDGSESFATNWEANPDDTRKNRSYVSYTVGNLEPNTGYRFRIIAWNEKGKSKPSEPSDRVITGSADSDLQSGIIYKQWWFILLMVLFFIILVLLIAGFAYLCYRRRKEDADQGSSAGASTTQSTLEVMRNTSRNGTIRSGTLPSVQITYRDANREPEEDASSLGSKEEPSDSDSGVSEMTYKRKQADINFIGHYSNNPNHQQWKNSLGRTRPANGRNLIEHTTEESDTPEEVPISRALKSFSAMSLPRDKRDGPPAYDNRRFMAKSADQLDRIERSQLPPEAVTSFMSPDYEQKQKRPAYRDRKEPYSRSRATRPAGSLRRSRDQMDYNDDSSTPPRSPTRPNTGMGYLPKTEIQNRNRGEPRSNSFRRALDFDPNPRDSDGSSKYSDRASSSSNDHRDTRTNANSMGRPRIQYDEEPGRRRRQPQQLPSLQMKSANKPPRYHTPPSPLSPVSPAPSYHIVDPVFGGRISPVPSYHGSSRDERDKVRNRVMANCSVDDTFQLPWIAKFFHSFAHVNFYFHNVSSVFAPTLQDYQQALFLYALGLCLFGGLVFLIFCGHFLASWCSCDKHQRPQAKCVIALRCIVLITSVLCSGAGIAGFIFNKTIDEGVTGVLAAAENVNESLLEIETKVDFVKDKLIDMDSILLDAKSDCAGFSIGEELIDKVRIYLEGIVTSLVRIKRVNLPPINGYIHDIEYYRRWTTFGTMCLTTLACLLVIYAILRRSRCGFVLAILVGIICLLIIWCGAGVDLALAVGMSDLCVNPKGTVNYYVNSQPVLKNTGVVKYYMDCPLDEHNPNQKYADKAMEHLEEALRTFLILMERAHELKDHLPPECEDNLSKGDWDLHQSQESVSIIAKNLDCGYAHEQFKCAQYSVCYYIVEGVAELLLMTLLIGFFLIINLTLVLPILLRTPSSKGRKHRSILHVCGSDSPIGTPYQSISEEDPRTESVPLIPNDLQTPTYNAMHRSSMEFHSFEDSWKPGRFSSVGANPLLTAASPPSSSDVSSNTDLPNIRGRGEINSMAF</sequence>
<feature type="compositionally biased region" description="Polar residues" evidence="15">
    <location>
        <begin position="1110"/>
        <end position="1128"/>
    </location>
</feature>
<reference evidence="20 21" key="1">
    <citation type="submission" date="2022-05" db="EMBL/GenBank/DDBJ databases">
        <authorList>
            <consortium name="Genoscope - CEA"/>
            <person name="William W."/>
        </authorList>
    </citation>
    <scope>NUCLEOTIDE SEQUENCE [LARGE SCALE GENOMIC DNA]</scope>
</reference>
<evidence type="ECO:0008006" key="22">
    <source>
        <dbReference type="Google" id="ProtNLM"/>
    </source>
</evidence>
<keyword evidence="14" id="KW-0393">Immunoglobulin domain</keyword>
<feature type="transmembrane region" description="Helical" evidence="16">
    <location>
        <begin position="2590"/>
        <end position="2611"/>
    </location>
</feature>
<keyword evidence="10" id="KW-0869">Chloride channel</keyword>
<dbReference type="InterPro" id="IPR007110">
    <property type="entry name" value="Ig-like_dom"/>
</dbReference>
<dbReference type="PANTHER" id="PTHR13817:SF166">
    <property type="entry name" value="NEURONAL IGCAM-RELATED"/>
    <property type="match status" value="1"/>
</dbReference>
<evidence type="ECO:0000256" key="3">
    <source>
        <dbReference type="ARBA" id="ARBA00022448"/>
    </source>
</evidence>
<keyword evidence="13" id="KW-0407">Ion channel</keyword>
<feature type="region of interest" description="Disordered" evidence="15">
    <location>
        <begin position="33"/>
        <end position="52"/>
    </location>
</feature>
<comment type="subcellular location">
    <subcellularLocation>
        <location evidence="1">Cell membrane</location>
        <topology evidence="1">Multi-pass membrane protein</topology>
    </subcellularLocation>
</comment>
<feature type="domain" description="Fibronectin type-III" evidence="19">
    <location>
        <begin position="617"/>
        <end position="714"/>
    </location>
</feature>
<dbReference type="InterPro" id="IPR036116">
    <property type="entry name" value="FN3_sf"/>
</dbReference>
<keyword evidence="11" id="KW-0325">Glycoprotein</keyword>
<keyword evidence="5 16" id="KW-0812">Transmembrane</keyword>
<feature type="domain" description="Ig-like" evidence="18">
    <location>
        <begin position="430"/>
        <end position="518"/>
    </location>
</feature>
<dbReference type="PROSITE" id="PS50835">
    <property type="entry name" value="IG_LIKE"/>
    <property type="match status" value="6"/>
</dbReference>
<accession>A0AAU9X696</accession>
<evidence type="ECO:0000256" key="5">
    <source>
        <dbReference type="ARBA" id="ARBA00022692"/>
    </source>
</evidence>
<feature type="transmembrane region" description="Helical" evidence="16">
    <location>
        <begin position="2430"/>
        <end position="2457"/>
    </location>
</feature>
<feature type="compositionally biased region" description="Pro residues" evidence="15">
    <location>
        <begin position="2333"/>
        <end position="2345"/>
    </location>
</feature>
<feature type="domain" description="Ig-like" evidence="18">
    <location>
        <begin position="46"/>
        <end position="141"/>
    </location>
</feature>
<feature type="domain" description="Fibronectin type-III" evidence="19">
    <location>
        <begin position="1023"/>
        <end position="1127"/>
    </location>
</feature>
<dbReference type="Pfam" id="PF07679">
    <property type="entry name" value="I-set"/>
    <property type="match status" value="5"/>
</dbReference>
<keyword evidence="17" id="KW-0732">Signal</keyword>
<feature type="domain" description="Fibronectin type-III" evidence="19">
    <location>
        <begin position="1235"/>
        <end position="1331"/>
    </location>
</feature>
<comment type="caution">
    <text evidence="20">The sequence shown here is derived from an EMBL/GenBank/DDBJ whole genome shotgun (WGS) entry which is preliminary data.</text>
</comment>
<feature type="region of interest" description="Disordered" evidence="15">
    <location>
        <begin position="1109"/>
        <end position="1134"/>
    </location>
</feature>
<keyword evidence="9 16" id="KW-0472">Membrane</keyword>
<feature type="region of interest" description="Disordered" evidence="15">
    <location>
        <begin position="2002"/>
        <end position="2069"/>
    </location>
</feature>
<dbReference type="SMART" id="SM00060">
    <property type="entry name" value="FN3"/>
    <property type="match status" value="13"/>
</dbReference>
<dbReference type="InterPro" id="IPR003599">
    <property type="entry name" value="Ig_sub"/>
</dbReference>
<feature type="domain" description="Ig-like" evidence="18">
    <location>
        <begin position="338"/>
        <end position="420"/>
    </location>
</feature>
<dbReference type="SMART" id="SM00408">
    <property type="entry name" value="IGc2"/>
    <property type="match status" value="6"/>
</dbReference>
<feature type="domain" description="Fibronectin type-III" evidence="19">
    <location>
        <begin position="1755"/>
        <end position="1851"/>
    </location>
</feature>
<keyword evidence="3" id="KW-0813">Transport</keyword>
<feature type="transmembrane region" description="Helical" evidence="16">
    <location>
        <begin position="2618"/>
        <end position="2638"/>
    </location>
</feature>
<feature type="domain" description="Fibronectin type-III" evidence="19">
    <location>
        <begin position="1853"/>
        <end position="1956"/>
    </location>
</feature>
<dbReference type="InterPro" id="IPR003598">
    <property type="entry name" value="Ig_sub2"/>
</dbReference>
<dbReference type="SMART" id="SM00409">
    <property type="entry name" value="IG"/>
    <property type="match status" value="6"/>
</dbReference>
<feature type="region of interest" description="Disordered" evidence="15">
    <location>
        <begin position="2878"/>
        <end position="2912"/>
    </location>
</feature>
<dbReference type="FunFam" id="2.60.40.10:FF:000028">
    <property type="entry name" value="Neuronal cell adhesion molecule"/>
    <property type="match status" value="4"/>
</dbReference>
<dbReference type="InterPro" id="IPR050964">
    <property type="entry name" value="Striated_Muscle_Regulatory"/>
</dbReference>
<dbReference type="GO" id="GO:0005886">
    <property type="term" value="C:plasma membrane"/>
    <property type="evidence" value="ECO:0007669"/>
    <property type="project" value="UniProtKB-SubCell"/>
</dbReference>
<dbReference type="EMBL" id="CALNXJ010000031">
    <property type="protein sequence ID" value="CAH3137810.1"/>
    <property type="molecule type" value="Genomic_DNA"/>
</dbReference>
<dbReference type="Proteomes" id="UP001159428">
    <property type="component" value="Unassembled WGS sequence"/>
</dbReference>
<evidence type="ECO:0000256" key="6">
    <source>
        <dbReference type="ARBA" id="ARBA00022737"/>
    </source>
</evidence>
<keyword evidence="7 16" id="KW-1133">Transmembrane helix</keyword>
<dbReference type="PROSITE" id="PS50853">
    <property type="entry name" value="FN3"/>
    <property type="match status" value="13"/>
</dbReference>
<dbReference type="CDD" id="cd00063">
    <property type="entry name" value="FN3"/>
    <property type="match status" value="13"/>
</dbReference>
<evidence type="ECO:0000256" key="13">
    <source>
        <dbReference type="ARBA" id="ARBA00023303"/>
    </source>
</evidence>
<feature type="compositionally biased region" description="Basic and acidic residues" evidence="15">
    <location>
        <begin position="2182"/>
        <end position="2199"/>
    </location>
</feature>
<dbReference type="SUPFAM" id="SSF49265">
    <property type="entry name" value="Fibronectin type III"/>
    <property type="match status" value="7"/>
</dbReference>
<dbReference type="InterPro" id="IPR036179">
    <property type="entry name" value="Ig-like_dom_sf"/>
</dbReference>
<dbReference type="InterPro" id="IPR003961">
    <property type="entry name" value="FN3_dom"/>
</dbReference>
<evidence type="ECO:0000256" key="16">
    <source>
        <dbReference type="SAM" id="Phobius"/>
    </source>
</evidence>
<name>A0AAU9X696_9CNID</name>
<feature type="domain" description="Fibronectin type-III" evidence="19">
    <location>
        <begin position="719"/>
        <end position="816"/>
    </location>
</feature>
<feature type="domain" description="Fibronectin type-III" evidence="19">
    <location>
        <begin position="1638"/>
        <end position="1751"/>
    </location>
</feature>
<evidence type="ECO:0000313" key="20">
    <source>
        <dbReference type="EMBL" id="CAH3137810.1"/>
    </source>
</evidence>
<feature type="domain" description="Ig-like" evidence="18">
    <location>
        <begin position="147"/>
        <end position="233"/>
    </location>
</feature>
<feature type="domain" description="Fibronectin type-III" evidence="19">
    <location>
        <begin position="1132"/>
        <end position="1230"/>
    </location>
</feature>
<feature type="transmembrane region" description="Helical" evidence="16">
    <location>
        <begin position="1969"/>
        <end position="1994"/>
    </location>
</feature>
<feature type="region of interest" description="Disordered" evidence="15">
    <location>
        <begin position="2170"/>
        <end position="2346"/>
    </location>
</feature>
<evidence type="ECO:0000256" key="7">
    <source>
        <dbReference type="ARBA" id="ARBA00022989"/>
    </source>
</evidence>
<dbReference type="InterPro" id="IPR013098">
    <property type="entry name" value="Ig_I-set"/>
</dbReference>
<feature type="compositionally biased region" description="Basic and acidic residues" evidence="15">
    <location>
        <begin position="2260"/>
        <end position="2279"/>
    </location>
</feature>
<dbReference type="Pfam" id="PF00041">
    <property type="entry name" value="fn3"/>
    <property type="match status" value="13"/>
</dbReference>
<feature type="transmembrane region" description="Helical" evidence="16">
    <location>
        <begin position="2390"/>
        <end position="2410"/>
    </location>
</feature>
<evidence type="ECO:0000259" key="19">
    <source>
        <dbReference type="PROSITE" id="PS50853"/>
    </source>
</evidence>
<feature type="chain" id="PRO_5043874568" description="Sidekick" evidence="17">
    <location>
        <begin position="21"/>
        <end position="2912"/>
    </location>
</feature>
<evidence type="ECO:0000256" key="15">
    <source>
        <dbReference type="SAM" id="MobiDB-lite"/>
    </source>
</evidence>
<dbReference type="GO" id="GO:0005254">
    <property type="term" value="F:chloride channel activity"/>
    <property type="evidence" value="ECO:0007669"/>
    <property type="project" value="UniProtKB-KW"/>
</dbReference>
<gene>
    <name evidence="20" type="ORF">PMEA_00017869</name>
</gene>
<evidence type="ECO:0000256" key="1">
    <source>
        <dbReference type="ARBA" id="ARBA00004651"/>
    </source>
</evidence>
<dbReference type="PRINTS" id="PR00014">
    <property type="entry name" value="FNTYPEIII"/>
</dbReference>
<feature type="domain" description="Fibronectin type-III" evidence="19">
    <location>
        <begin position="1538"/>
        <end position="1633"/>
    </location>
</feature>
<proteinExistence type="inferred from homology"/>
<evidence type="ECO:0000256" key="17">
    <source>
        <dbReference type="SAM" id="SignalP"/>
    </source>
</evidence>
<feature type="region of interest" description="Disordered" evidence="15">
    <location>
        <begin position="2082"/>
        <end position="2105"/>
    </location>
</feature>
<keyword evidence="12" id="KW-0868">Chloride</keyword>
<keyword evidence="4" id="KW-1003">Cell membrane</keyword>
<feature type="compositionally biased region" description="Polar residues" evidence="15">
    <location>
        <begin position="2020"/>
        <end position="2038"/>
    </location>
</feature>
<dbReference type="Gene3D" id="2.60.40.10">
    <property type="entry name" value="Immunoglobulins"/>
    <property type="match status" value="19"/>
</dbReference>
<dbReference type="CDD" id="cd00096">
    <property type="entry name" value="Ig"/>
    <property type="match status" value="2"/>
</dbReference>
<dbReference type="InterPro" id="IPR013783">
    <property type="entry name" value="Ig-like_fold"/>
</dbReference>
<dbReference type="SUPFAM" id="SSF48726">
    <property type="entry name" value="Immunoglobulin"/>
    <property type="match status" value="6"/>
</dbReference>
<evidence type="ECO:0000256" key="14">
    <source>
        <dbReference type="ARBA" id="ARBA00023319"/>
    </source>
</evidence>
<feature type="compositionally biased region" description="Polar residues" evidence="15">
    <location>
        <begin position="2085"/>
        <end position="2099"/>
    </location>
</feature>
<feature type="region of interest" description="Disordered" evidence="15">
    <location>
        <begin position="2131"/>
        <end position="2151"/>
    </location>
</feature>
<feature type="transmembrane region" description="Helical" evidence="16">
    <location>
        <begin position="2776"/>
        <end position="2798"/>
    </location>
</feature>
<dbReference type="Pfam" id="PF13927">
    <property type="entry name" value="Ig_3"/>
    <property type="match status" value="1"/>
</dbReference>